<organism evidence="3 4">
    <name type="scientific">Leifsonia tongyongensis</name>
    <dbReference type="NCBI Taxonomy" id="1268043"/>
    <lineage>
        <taxon>Bacteria</taxon>
        <taxon>Bacillati</taxon>
        <taxon>Actinomycetota</taxon>
        <taxon>Actinomycetes</taxon>
        <taxon>Micrococcales</taxon>
        <taxon>Microbacteriaceae</taxon>
        <taxon>Leifsonia</taxon>
    </lineage>
</organism>
<proteinExistence type="predicted"/>
<name>A0A6L9XYP9_9MICO</name>
<feature type="compositionally biased region" description="Polar residues" evidence="1">
    <location>
        <begin position="1"/>
        <end position="12"/>
    </location>
</feature>
<keyword evidence="2" id="KW-0472">Membrane</keyword>
<feature type="compositionally biased region" description="Polar residues" evidence="1">
    <location>
        <begin position="86"/>
        <end position="101"/>
    </location>
</feature>
<feature type="compositionally biased region" description="Pro residues" evidence="1">
    <location>
        <begin position="290"/>
        <end position="303"/>
    </location>
</feature>
<feature type="compositionally biased region" description="Low complexity" evidence="1">
    <location>
        <begin position="61"/>
        <end position="74"/>
    </location>
</feature>
<feature type="compositionally biased region" description="Low complexity" evidence="1">
    <location>
        <begin position="228"/>
        <end position="249"/>
    </location>
</feature>
<protein>
    <submittedName>
        <fullName evidence="3">Uncharacterized protein</fullName>
    </submittedName>
</protein>
<accession>A0A6L9XYP9</accession>
<evidence type="ECO:0000313" key="4">
    <source>
        <dbReference type="Proteomes" id="UP000474967"/>
    </source>
</evidence>
<feature type="region of interest" description="Disordered" evidence="1">
    <location>
        <begin position="1"/>
        <end position="156"/>
    </location>
</feature>
<keyword evidence="4" id="KW-1185">Reference proteome</keyword>
<dbReference type="RefSeq" id="WP_163289940.1">
    <property type="nucleotide sequence ID" value="NZ_JAAGWY010000002.1"/>
</dbReference>
<feature type="compositionally biased region" description="Pro residues" evidence="1">
    <location>
        <begin position="312"/>
        <end position="322"/>
    </location>
</feature>
<evidence type="ECO:0000256" key="1">
    <source>
        <dbReference type="SAM" id="MobiDB-lite"/>
    </source>
</evidence>
<comment type="caution">
    <text evidence="3">The sequence shown here is derived from an EMBL/GenBank/DDBJ whole genome shotgun (WGS) entry which is preliminary data.</text>
</comment>
<evidence type="ECO:0000256" key="2">
    <source>
        <dbReference type="SAM" id="Phobius"/>
    </source>
</evidence>
<gene>
    <name evidence="3" type="ORF">G3T36_11705</name>
</gene>
<sequence length="504" mass="52539">MTLWQDQPPQTRRQAREQERSQTPVENAPASSRRAATIEPTPAGEIPAVTTPYVFASGRDGAAPEAPAPGAFGEKSAPPARPNLPTYGTSFDSILSQQSQPEGEAEAPAPQSPLFRDSASPDANEPVTTPVALVPASELPEPVATAASDDSENWAPERTLTRRELRAMLQAQEANQFAGGRTDEAAADVEPAAPTFTPPLAEAPVGSPDVKDPLAALFAQNAREAEQDATSAPSASSLPLADKPAAPSSWPFAPLAPSTAEPDTDARPFESANERTATDDNVSFGLPLVLPTPPAEPAGPTPQSPTAFVPVAPAPPVAPAVPKPQARELPDARAVDEAPRQPYQPPVGHWSTAGELDDKNQQFDQVISRSVGSSGAATTTNALILPVVPSAPDATGPLTSTGEILVTGSIDLPRGMGSTGQHPDRYDSSDMDRMFEQDENEFNTSDVAPIRASRAVSTHTSTRGVITPPKKRGGRLPVVLSITAAVLAIGVVGLLVAGYILKVF</sequence>
<feature type="region of interest" description="Disordered" evidence="1">
    <location>
        <begin position="176"/>
        <end position="346"/>
    </location>
</feature>
<feature type="compositionally biased region" description="Basic and acidic residues" evidence="1">
    <location>
        <begin position="264"/>
        <end position="278"/>
    </location>
</feature>
<feature type="compositionally biased region" description="Basic and acidic residues" evidence="1">
    <location>
        <begin position="325"/>
        <end position="339"/>
    </location>
</feature>
<keyword evidence="2" id="KW-1133">Transmembrane helix</keyword>
<evidence type="ECO:0000313" key="3">
    <source>
        <dbReference type="EMBL" id="NEN06533.1"/>
    </source>
</evidence>
<dbReference type="EMBL" id="JAAGWY010000002">
    <property type="protein sequence ID" value="NEN06533.1"/>
    <property type="molecule type" value="Genomic_DNA"/>
</dbReference>
<keyword evidence="2" id="KW-0812">Transmembrane</keyword>
<reference evidence="3 4" key="1">
    <citation type="journal article" date="2014" name="J. Microbiol.">
        <title>Diaminobutyricibacter tongyongensis gen. nov., sp. nov. and Homoserinibacter gongjuensis gen. nov., sp. nov. belong to the family Microbacteriaceae.</title>
        <authorList>
            <person name="Kim S.J."/>
            <person name="Ahn J.H."/>
            <person name="Weon H.Y."/>
            <person name="Hamada M."/>
            <person name="Suzuki K."/>
            <person name="Kwon S.W."/>
        </authorList>
    </citation>
    <scope>NUCLEOTIDE SEQUENCE [LARGE SCALE GENOMIC DNA]</scope>
    <source>
        <strain evidence="3 4">NBRC 108724</strain>
    </source>
</reference>
<dbReference type="Proteomes" id="UP000474967">
    <property type="component" value="Unassembled WGS sequence"/>
</dbReference>
<dbReference type="AlphaFoldDB" id="A0A6L9XYP9"/>
<feature type="transmembrane region" description="Helical" evidence="2">
    <location>
        <begin position="478"/>
        <end position="501"/>
    </location>
</feature>